<evidence type="ECO:0000256" key="2">
    <source>
        <dbReference type="ARBA" id="ARBA00022801"/>
    </source>
</evidence>
<dbReference type="InterPro" id="IPR002053">
    <property type="entry name" value="Glyco_hydro_25"/>
</dbReference>
<dbReference type="GO" id="GO:0009253">
    <property type="term" value="P:peptidoglycan catabolic process"/>
    <property type="evidence" value="ECO:0007669"/>
    <property type="project" value="InterPro"/>
</dbReference>
<dbReference type="SUPFAM" id="SSF51445">
    <property type="entry name" value="(Trans)glycosidases"/>
    <property type="match status" value="1"/>
</dbReference>
<evidence type="ECO:0008006" key="7">
    <source>
        <dbReference type="Google" id="ProtNLM"/>
    </source>
</evidence>
<evidence type="ECO:0000256" key="4">
    <source>
        <dbReference type="SAM" id="MobiDB-lite"/>
    </source>
</evidence>
<keyword evidence="2" id="KW-0378">Hydrolase</keyword>
<keyword evidence="3" id="KW-0326">Glycosidase</keyword>
<dbReference type="Proteomes" id="UP000323380">
    <property type="component" value="Unassembled WGS sequence"/>
</dbReference>
<dbReference type="EMBL" id="VSFG01000001">
    <property type="protein sequence ID" value="TYB47949.1"/>
    <property type="molecule type" value="Genomic_DNA"/>
</dbReference>
<name>A0A5D0NUF9_9ACTN</name>
<dbReference type="Pfam" id="PF01183">
    <property type="entry name" value="Glyco_hydro_25"/>
    <property type="match status" value="1"/>
</dbReference>
<comment type="similarity">
    <text evidence="1">Belongs to the glycosyl hydrolase 25 family.</text>
</comment>
<dbReference type="GO" id="GO:0016998">
    <property type="term" value="P:cell wall macromolecule catabolic process"/>
    <property type="evidence" value="ECO:0007669"/>
    <property type="project" value="InterPro"/>
</dbReference>
<reference evidence="5 6" key="1">
    <citation type="submission" date="2019-08" db="EMBL/GenBank/DDBJ databases">
        <title>Actinomadura sp. nov. CYP1-5 isolated from mountain soil.</title>
        <authorList>
            <person name="Songsumanus A."/>
            <person name="Kuncharoen N."/>
            <person name="Kudo T."/>
            <person name="Yuki M."/>
            <person name="Igarashi Y."/>
            <person name="Tanasupawat S."/>
        </authorList>
    </citation>
    <scope>NUCLEOTIDE SEQUENCE [LARGE SCALE GENOMIC DNA]</scope>
    <source>
        <strain evidence="5 6">JCM 14158</strain>
    </source>
</reference>
<evidence type="ECO:0000256" key="1">
    <source>
        <dbReference type="ARBA" id="ARBA00010646"/>
    </source>
</evidence>
<sequence length="265" mass="28906">MRTGIQKTIGKRGRGRMLLIVPVVAAGVAVPLAVTAGTASAPETGRPARAAAAPMTQVEKKATAPASRPYGVDVSHHDKGFDWSQQKLSFGIAKATEGVGHKDSTFTRNWTQIRENGLVRGAYHYGRPGNDPVREADHYLKTVTAAGLGPGDLLVLDLETTDGRSKRDVNAWAKRWLERVEQKTGVKPFFYSSWSFAKEYGEGLGEYPLWVAHYGKARGRVTAPAPWKKWAIHQYASTDHDHNVSRLSADGLRRLGYDPSALSSG</sequence>
<evidence type="ECO:0000313" key="6">
    <source>
        <dbReference type="Proteomes" id="UP000323380"/>
    </source>
</evidence>
<evidence type="ECO:0000313" key="5">
    <source>
        <dbReference type="EMBL" id="TYB47949.1"/>
    </source>
</evidence>
<keyword evidence="6" id="KW-1185">Reference proteome</keyword>
<feature type="region of interest" description="Disordered" evidence="4">
    <location>
        <begin position="39"/>
        <end position="71"/>
    </location>
</feature>
<dbReference type="Gene3D" id="3.20.20.80">
    <property type="entry name" value="Glycosidases"/>
    <property type="match status" value="1"/>
</dbReference>
<dbReference type="InterPro" id="IPR018077">
    <property type="entry name" value="Glyco_hydro_fam25_subgr"/>
</dbReference>
<accession>A0A5D0NUF9</accession>
<gene>
    <name evidence="5" type="ORF">FXF69_01520</name>
</gene>
<dbReference type="GO" id="GO:0016052">
    <property type="term" value="P:carbohydrate catabolic process"/>
    <property type="evidence" value="ECO:0007669"/>
    <property type="project" value="TreeGrafter"/>
</dbReference>
<comment type="caution">
    <text evidence="5">The sequence shown here is derived from an EMBL/GenBank/DDBJ whole genome shotgun (WGS) entry which is preliminary data.</text>
</comment>
<dbReference type="AlphaFoldDB" id="A0A5D0NUF9"/>
<proteinExistence type="inferred from homology"/>
<organism evidence="5 6">
    <name type="scientific">Actinomadura chibensis</name>
    <dbReference type="NCBI Taxonomy" id="392828"/>
    <lineage>
        <taxon>Bacteria</taxon>
        <taxon>Bacillati</taxon>
        <taxon>Actinomycetota</taxon>
        <taxon>Actinomycetes</taxon>
        <taxon>Streptosporangiales</taxon>
        <taxon>Thermomonosporaceae</taxon>
        <taxon>Actinomadura</taxon>
    </lineage>
</organism>
<dbReference type="GO" id="GO:0003796">
    <property type="term" value="F:lysozyme activity"/>
    <property type="evidence" value="ECO:0007669"/>
    <property type="project" value="InterPro"/>
</dbReference>
<protein>
    <recommendedName>
        <fullName evidence="7">Glycoside hydrolase</fullName>
    </recommendedName>
</protein>
<dbReference type="InterPro" id="IPR017853">
    <property type="entry name" value="GH"/>
</dbReference>
<dbReference type="RefSeq" id="WP_148344034.1">
    <property type="nucleotide sequence ID" value="NZ_VSFG01000001.1"/>
</dbReference>
<dbReference type="PANTHER" id="PTHR34135:SF2">
    <property type="entry name" value="LYSOZYME"/>
    <property type="match status" value="1"/>
</dbReference>
<dbReference type="SMART" id="SM00641">
    <property type="entry name" value="Glyco_25"/>
    <property type="match status" value="1"/>
</dbReference>
<dbReference type="PROSITE" id="PS51904">
    <property type="entry name" value="GLYCOSYL_HYDROL_F25_2"/>
    <property type="match status" value="1"/>
</dbReference>
<evidence type="ECO:0000256" key="3">
    <source>
        <dbReference type="ARBA" id="ARBA00023295"/>
    </source>
</evidence>
<dbReference type="PANTHER" id="PTHR34135">
    <property type="entry name" value="LYSOZYME"/>
    <property type="match status" value="1"/>
</dbReference>